<dbReference type="SUPFAM" id="SSF53474">
    <property type="entry name" value="alpha/beta-Hydrolases"/>
    <property type="match status" value="2"/>
</dbReference>
<dbReference type="PANTHER" id="PTHR33938:SF13">
    <property type="entry name" value="CARBOXYLIC ESTER HYDROLASE"/>
    <property type="match status" value="1"/>
</dbReference>
<reference evidence="9 10" key="1">
    <citation type="journal article" date="2018" name="IMA Fungus">
        <title>IMA Genome-F 9: Draft genome sequence of Annulohypoxylon stygium, Aspergillus mulundensis, Berkeleyomyces basicola (syn. Thielaviopsis basicola), Ceratocystis smalleyi, two Cercospora beticola strains, Coleophoma cylindrospora, Fusarium fracticaudum, Phialophora cf. hyalina, and Morchella septimelata.</title>
        <authorList>
            <person name="Wingfield B.D."/>
            <person name="Bills G.F."/>
            <person name="Dong Y."/>
            <person name="Huang W."/>
            <person name="Nel W.J."/>
            <person name="Swalarsk-Parry B.S."/>
            <person name="Vaghefi N."/>
            <person name="Wilken P.M."/>
            <person name="An Z."/>
            <person name="de Beer Z.W."/>
            <person name="De Vos L."/>
            <person name="Chen L."/>
            <person name="Duong T.A."/>
            <person name="Gao Y."/>
            <person name="Hammerbacher A."/>
            <person name="Kikkert J.R."/>
            <person name="Li Y."/>
            <person name="Li H."/>
            <person name="Li K."/>
            <person name="Li Q."/>
            <person name="Liu X."/>
            <person name="Ma X."/>
            <person name="Naidoo K."/>
            <person name="Pethybridge S.J."/>
            <person name="Sun J."/>
            <person name="Steenkamp E.T."/>
            <person name="van der Nest M.A."/>
            <person name="van Wyk S."/>
            <person name="Wingfield M.J."/>
            <person name="Xiong C."/>
            <person name="Yue Q."/>
            <person name="Zhang X."/>
        </authorList>
    </citation>
    <scope>NUCLEOTIDE SEQUENCE [LARGE SCALE GENOMIC DNA]</scope>
    <source>
        <strain evidence="9 10">BP6252</strain>
    </source>
</reference>
<keyword evidence="2" id="KW-0719">Serine esterase</keyword>
<accession>A0A3D8Q229</accession>
<protein>
    <recommendedName>
        <fullName evidence="8">Carboxylic ester hydrolase</fullName>
        <ecNumber evidence="8">3.1.1.-</ecNumber>
    </recommendedName>
</protein>
<evidence type="ECO:0000256" key="7">
    <source>
        <dbReference type="ARBA" id="ARBA00023157"/>
    </source>
</evidence>
<name>A0A3D8Q229_9HELO</name>
<keyword evidence="3" id="KW-0479">Metal-binding</keyword>
<evidence type="ECO:0000256" key="8">
    <source>
        <dbReference type="RuleBase" id="RU361238"/>
    </source>
</evidence>
<evidence type="ECO:0000313" key="10">
    <source>
        <dbReference type="Proteomes" id="UP000256645"/>
    </source>
</evidence>
<keyword evidence="10" id="KW-1185">Reference proteome</keyword>
<keyword evidence="5 8" id="KW-0378">Hydrolase</keyword>
<keyword evidence="4 8" id="KW-0732">Signal</keyword>
<keyword evidence="7" id="KW-1015">Disulfide bond</keyword>
<dbReference type="InterPro" id="IPR029058">
    <property type="entry name" value="AB_hydrolase_fold"/>
</dbReference>
<feature type="chain" id="PRO_5017494295" description="Carboxylic ester hydrolase" evidence="8">
    <location>
        <begin position="31"/>
        <end position="521"/>
    </location>
</feature>
<dbReference type="Proteomes" id="UP000256645">
    <property type="component" value="Unassembled WGS sequence"/>
</dbReference>
<gene>
    <name evidence="9" type="ORF">BP6252_14177</name>
</gene>
<dbReference type="PANTHER" id="PTHR33938">
    <property type="entry name" value="FERULOYL ESTERASE B-RELATED"/>
    <property type="match status" value="1"/>
</dbReference>
<organism evidence="9 10">
    <name type="scientific">Coleophoma cylindrospora</name>
    <dbReference type="NCBI Taxonomy" id="1849047"/>
    <lineage>
        <taxon>Eukaryota</taxon>
        <taxon>Fungi</taxon>
        <taxon>Dikarya</taxon>
        <taxon>Ascomycota</taxon>
        <taxon>Pezizomycotina</taxon>
        <taxon>Leotiomycetes</taxon>
        <taxon>Helotiales</taxon>
        <taxon>Dermateaceae</taxon>
        <taxon>Coleophoma</taxon>
    </lineage>
</organism>
<dbReference type="Gene3D" id="3.40.50.1820">
    <property type="entry name" value="alpha/beta hydrolase"/>
    <property type="match status" value="1"/>
</dbReference>
<comment type="similarity">
    <text evidence="1 8">Belongs to the tannase family.</text>
</comment>
<dbReference type="AlphaFoldDB" id="A0A3D8Q229"/>
<dbReference type="EC" id="3.1.1.-" evidence="8"/>
<feature type="signal peptide" evidence="8">
    <location>
        <begin position="1"/>
        <end position="30"/>
    </location>
</feature>
<evidence type="ECO:0000256" key="6">
    <source>
        <dbReference type="ARBA" id="ARBA00022837"/>
    </source>
</evidence>
<evidence type="ECO:0000256" key="2">
    <source>
        <dbReference type="ARBA" id="ARBA00022487"/>
    </source>
</evidence>
<dbReference type="GO" id="GO:0030600">
    <property type="term" value="F:feruloyl esterase activity"/>
    <property type="evidence" value="ECO:0007669"/>
    <property type="project" value="UniProtKB-ARBA"/>
</dbReference>
<comment type="caution">
    <text evidence="9">The sequence shown here is derived from an EMBL/GenBank/DDBJ whole genome shotgun (WGS) entry which is preliminary data.</text>
</comment>
<dbReference type="STRING" id="1849047.A0A3D8Q229"/>
<keyword evidence="6" id="KW-0106">Calcium</keyword>
<dbReference type="Pfam" id="PF07519">
    <property type="entry name" value="Tannase"/>
    <property type="match status" value="1"/>
</dbReference>
<evidence type="ECO:0000256" key="3">
    <source>
        <dbReference type="ARBA" id="ARBA00022723"/>
    </source>
</evidence>
<dbReference type="EMBL" id="PDLM01000065">
    <property type="protein sequence ID" value="RDW56339.1"/>
    <property type="molecule type" value="Genomic_DNA"/>
</dbReference>
<proteinExistence type="inferred from homology"/>
<evidence type="ECO:0000256" key="4">
    <source>
        <dbReference type="ARBA" id="ARBA00022729"/>
    </source>
</evidence>
<sequence length="521" mass="54664">MSASLCTPATFAPVLSGAAILNLSTNLVTGVNSTVSSTFNYNHPTIKVTNATYCNVTVTYTHSGANDTINVETWLPMNDTYNGRLQATGGGGWVAGRFFLSYQTMTAAIGQGYAAVTTDAGLGSATEPTSWGLESPGNPNLNLLQDLASVSLADEAVIAKSLIQSFYGTGPAHSYWSGCSQGGRQGLMLAQRYPDIYDGIVASSPAINWAQFIPALYYSQLMMNLMGQYPKGCELDAIGNAAIAACDGLDGVVDGLISDMDACSFDAFSTVGTVVQNCSQTGTDIPISATAATVANLTWTGARSANGSFLWYGKSFGADLSGSATGQGDAATVCSQNGTCVGNDADANPLLAIDWAKFFIQADANFNMDNITHEQFDSIFQSSVQRYNDIIGTADANLTAFKAAGGKMLTYHGLNDQVIAPKGTEDYYNAVTAAVPDVQSFYRFYQVPGLQHCSGGNGGQPTAIFDAMVAWVENGTVPETLPISFTGNNGTAVNRKLCSYPLKPKYDGMGDSNSADSFVCS</sequence>
<dbReference type="InterPro" id="IPR011118">
    <property type="entry name" value="Tannase/feruloyl_esterase"/>
</dbReference>
<dbReference type="GO" id="GO:0046872">
    <property type="term" value="F:metal ion binding"/>
    <property type="evidence" value="ECO:0007669"/>
    <property type="project" value="UniProtKB-KW"/>
</dbReference>
<evidence type="ECO:0000313" key="9">
    <source>
        <dbReference type="EMBL" id="RDW56339.1"/>
    </source>
</evidence>
<dbReference type="OrthoDB" id="3039123at2759"/>
<evidence type="ECO:0000256" key="5">
    <source>
        <dbReference type="ARBA" id="ARBA00022801"/>
    </source>
</evidence>
<evidence type="ECO:0000256" key="1">
    <source>
        <dbReference type="ARBA" id="ARBA00006249"/>
    </source>
</evidence>